<feature type="binding site" evidence="10">
    <location>
        <position position="89"/>
    </location>
    <ligand>
        <name>Fe cation</name>
        <dbReference type="ChEBI" id="CHEBI:24875"/>
    </ligand>
</feature>
<dbReference type="Gene3D" id="1.10.10.10">
    <property type="entry name" value="Winged helix-like DNA-binding domain superfamily/Winged helix DNA-binding domain"/>
    <property type="match status" value="1"/>
</dbReference>
<evidence type="ECO:0000256" key="8">
    <source>
        <dbReference type="ARBA" id="ARBA00023163"/>
    </source>
</evidence>
<dbReference type="STRING" id="439292.Bsel_2328"/>
<evidence type="ECO:0000256" key="4">
    <source>
        <dbReference type="ARBA" id="ARBA00022491"/>
    </source>
</evidence>
<dbReference type="KEGG" id="bse:Bsel_2328"/>
<dbReference type="InterPro" id="IPR036388">
    <property type="entry name" value="WH-like_DNA-bd_sf"/>
</dbReference>
<keyword evidence="10" id="KW-0408">Iron</keyword>
<dbReference type="EMBL" id="CP001791">
    <property type="protein sequence ID" value="ADH99831.1"/>
    <property type="molecule type" value="Genomic_DNA"/>
</dbReference>
<accession>D6XW77</accession>
<keyword evidence="6" id="KW-0805">Transcription regulation</keyword>
<evidence type="ECO:0000256" key="5">
    <source>
        <dbReference type="ARBA" id="ARBA00022833"/>
    </source>
</evidence>
<feature type="binding site" evidence="9">
    <location>
        <position position="98"/>
    </location>
    <ligand>
        <name>Zn(2+)</name>
        <dbReference type="ChEBI" id="CHEBI:29105"/>
    </ligand>
</feature>
<reference evidence="11" key="1">
    <citation type="submission" date="2009-10" db="EMBL/GenBank/DDBJ databases">
        <title>Complete sequence of Bacillus selenitireducens MLS10.</title>
        <authorList>
            <consortium name="US DOE Joint Genome Institute"/>
            <person name="Lucas S."/>
            <person name="Copeland A."/>
            <person name="Lapidus A."/>
            <person name="Glavina del Rio T."/>
            <person name="Dalin E."/>
            <person name="Tice H."/>
            <person name="Bruce D."/>
            <person name="Goodwin L."/>
            <person name="Pitluck S."/>
            <person name="Sims D."/>
            <person name="Brettin T."/>
            <person name="Detter J.C."/>
            <person name="Han C."/>
            <person name="Larimer F."/>
            <person name="Land M."/>
            <person name="Hauser L."/>
            <person name="Kyrpides N."/>
            <person name="Ovchinnikova G."/>
            <person name="Stolz J."/>
        </authorList>
    </citation>
    <scope>NUCLEOTIDE SEQUENCE [LARGE SCALE GENOMIC DNA]</scope>
    <source>
        <strain evidence="11">MLS10</strain>
    </source>
</reference>
<dbReference type="GO" id="GO:0005737">
    <property type="term" value="C:cytoplasm"/>
    <property type="evidence" value="ECO:0007669"/>
    <property type="project" value="UniProtKB-SubCell"/>
</dbReference>
<dbReference type="Proteomes" id="UP000000271">
    <property type="component" value="Chromosome"/>
</dbReference>
<keyword evidence="7" id="KW-0238">DNA-binding</keyword>
<evidence type="ECO:0000256" key="6">
    <source>
        <dbReference type="ARBA" id="ARBA00023015"/>
    </source>
</evidence>
<dbReference type="PANTHER" id="PTHR33202">
    <property type="entry name" value="ZINC UPTAKE REGULATION PROTEIN"/>
    <property type="match status" value="1"/>
</dbReference>
<evidence type="ECO:0000256" key="3">
    <source>
        <dbReference type="ARBA" id="ARBA00022490"/>
    </source>
</evidence>
<dbReference type="eggNOG" id="COG0735">
    <property type="taxonomic scope" value="Bacteria"/>
</dbReference>
<evidence type="ECO:0000313" key="12">
    <source>
        <dbReference type="Proteomes" id="UP000000271"/>
    </source>
</evidence>
<dbReference type="GO" id="GO:1900376">
    <property type="term" value="P:regulation of secondary metabolite biosynthetic process"/>
    <property type="evidence" value="ECO:0007669"/>
    <property type="project" value="TreeGrafter"/>
</dbReference>
<feature type="binding site" evidence="9">
    <location>
        <position position="95"/>
    </location>
    <ligand>
        <name>Zn(2+)</name>
        <dbReference type="ChEBI" id="CHEBI:29105"/>
    </ligand>
</feature>
<evidence type="ECO:0000256" key="2">
    <source>
        <dbReference type="ARBA" id="ARBA00007957"/>
    </source>
</evidence>
<gene>
    <name evidence="11" type="ordered locus">Bsel_2328</name>
</gene>
<dbReference type="Pfam" id="PF01475">
    <property type="entry name" value="FUR"/>
    <property type="match status" value="1"/>
</dbReference>
<comment type="cofactor">
    <cofactor evidence="9">
        <name>Zn(2+)</name>
        <dbReference type="ChEBI" id="CHEBI:29105"/>
    </cofactor>
    <text evidence="9">Binds 1 zinc ion per subunit.</text>
</comment>
<keyword evidence="8" id="KW-0804">Transcription</keyword>
<dbReference type="AlphaFoldDB" id="D6XW77"/>
<dbReference type="SUPFAM" id="SSF46785">
    <property type="entry name" value="Winged helix' DNA-binding domain"/>
    <property type="match status" value="1"/>
</dbReference>
<feature type="binding site" evidence="10">
    <location>
        <position position="124"/>
    </location>
    <ligand>
        <name>Fe cation</name>
        <dbReference type="ChEBI" id="CHEBI:24875"/>
    </ligand>
</feature>
<evidence type="ECO:0000313" key="11">
    <source>
        <dbReference type="EMBL" id="ADH99831.1"/>
    </source>
</evidence>
<evidence type="ECO:0000256" key="7">
    <source>
        <dbReference type="ARBA" id="ARBA00023125"/>
    </source>
</evidence>
<sequence>MNIHEAMDLLKEQGYKYTEKRFDILTFLIQEGRYVTAKDILEHLKDKHDGLSFDTIYRNLALFEETSLLEETELEGEKRFRIACSVDEHHHHLICLECGKTEHIHHCPMNVDGLTSSGFTVTGHKFEVYGYCPECDHPSIG</sequence>
<protein>
    <submittedName>
        <fullName evidence="11">Ferric uptake regulator, Fur family</fullName>
    </submittedName>
</protein>
<dbReference type="HOGENOM" id="CLU_096072_5_1_9"/>
<comment type="similarity">
    <text evidence="2">Belongs to the Fur family.</text>
</comment>
<dbReference type="GO" id="GO:0045892">
    <property type="term" value="P:negative regulation of DNA-templated transcription"/>
    <property type="evidence" value="ECO:0007669"/>
    <property type="project" value="TreeGrafter"/>
</dbReference>
<proteinExistence type="inferred from homology"/>
<dbReference type="GO" id="GO:0003700">
    <property type="term" value="F:DNA-binding transcription factor activity"/>
    <property type="evidence" value="ECO:0007669"/>
    <property type="project" value="InterPro"/>
</dbReference>
<keyword evidence="4" id="KW-0678">Repressor</keyword>
<keyword evidence="3" id="KW-0963">Cytoplasm</keyword>
<comment type="subcellular location">
    <subcellularLocation>
        <location evidence="1">Cytoplasm</location>
    </subcellularLocation>
</comment>
<evidence type="ECO:0000256" key="1">
    <source>
        <dbReference type="ARBA" id="ARBA00004496"/>
    </source>
</evidence>
<dbReference type="CDD" id="cd07153">
    <property type="entry name" value="Fur_like"/>
    <property type="match status" value="1"/>
</dbReference>
<keyword evidence="12" id="KW-1185">Reference proteome</keyword>
<dbReference type="InterPro" id="IPR036390">
    <property type="entry name" value="WH_DNA-bd_sf"/>
</dbReference>
<dbReference type="InterPro" id="IPR002481">
    <property type="entry name" value="FUR"/>
</dbReference>
<dbReference type="InterPro" id="IPR043135">
    <property type="entry name" value="Fur_C"/>
</dbReference>
<feature type="binding site" evidence="9">
    <location>
        <position position="132"/>
    </location>
    <ligand>
        <name>Zn(2+)</name>
        <dbReference type="ChEBI" id="CHEBI:29105"/>
    </ligand>
</feature>
<evidence type="ECO:0000256" key="10">
    <source>
        <dbReference type="PIRSR" id="PIRSR602481-2"/>
    </source>
</evidence>
<dbReference type="Gene3D" id="3.30.1490.190">
    <property type="match status" value="1"/>
</dbReference>
<comment type="cofactor">
    <cofactor evidence="10">
        <name>Mn(2+)</name>
        <dbReference type="ChEBI" id="CHEBI:29035"/>
    </cofactor>
    <cofactor evidence="10">
        <name>Fe(2+)</name>
        <dbReference type="ChEBI" id="CHEBI:29033"/>
    </cofactor>
    <text evidence="10">Binds 1 Mn(2+) or Fe(2+) ion per subunit.</text>
</comment>
<dbReference type="RefSeq" id="WP_013173253.1">
    <property type="nucleotide sequence ID" value="NC_014219.1"/>
</dbReference>
<dbReference type="OrthoDB" id="8659436at2"/>
<evidence type="ECO:0000256" key="9">
    <source>
        <dbReference type="PIRSR" id="PIRSR602481-1"/>
    </source>
</evidence>
<keyword evidence="5 9" id="KW-0862">Zinc</keyword>
<dbReference type="GO" id="GO:0000976">
    <property type="term" value="F:transcription cis-regulatory region binding"/>
    <property type="evidence" value="ECO:0007669"/>
    <property type="project" value="TreeGrafter"/>
</dbReference>
<feature type="binding site" evidence="9">
    <location>
        <position position="135"/>
    </location>
    <ligand>
        <name>Zn(2+)</name>
        <dbReference type="ChEBI" id="CHEBI:29105"/>
    </ligand>
</feature>
<name>D6XW77_BACIE</name>
<dbReference type="PANTHER" id="PTHR33202:SF1">
    <property type="entry name" value="FERRIC UPTAKE REGULATION PROTEIN"/>
    <property type="match status" value="1"/>
</dbReference>
<keyword evidence="9" id="KW-0479">Metal-binding</keyword>
<organism evidence="11 12">
    <name type="scientific">Bacillus selenitireducens (strain ATCC 700615 / DSM 15326 / MLS10)</name>
    <dbReference type="NCBI Taxonomy" id="439292"/>
    <lineage>
        <taxon>Bacteria</taxon>
        <taxon>Bacillati</taxon>
        <taxon>Bacillota</taxon>
        <taxon>Bacilli</taxon>
        <taxon>Bacillales</taxon>
        <taxon>Bacillaceae</taxon>
        <taxon>Salisediminibacterium</taxon>
    </lineage>
</organism>
<dbReference type="GO" id="GO:0008270">
    <property type="term" value="F:zinc ion binding"/>
    <property type="evidence" value="ECO:0007669"/>
    <property type="project" value="TreeGrafter"/>
</dbReference>